<accession>A0A4Y2NIR3</accession>
<comment type="caution">
    <text evidence="3">The sequence shown here is derived from an EMBL/GenBank/DDBJ whole genome shotgun (WGS) entry which is preliminary data.</text>
</comment>
<dbReference type="Proteomes" id="UP000499080">
    <property type="component" value="Unassembled WGS sequence"/>
</dbReference>
<sequence length="174" mass="20152">MEVRPVIGVEVTQRHHYCTPWVSETPLAYPEASHPPARGAPQGEKQKPQRRRIRGLTPEFDFNYRSAAYRGHSNYRPQRNHNMTPYWFLSQNCVESFLLQTITRRHYCIERKATETPPCCVAGLILAAAGQFDILFIIIRSSFLELDTLCRIKTCGYSSLVNVFDCFPIQDSWR</sequence>
<keyword evidence="4" id="KW-1185">Reference proteome</keyword>
<dbReference type="EMBL" id="BGPR01009038">
    <property type="protein sequence ID" value="GBN37548.1"/>
    <property type="molecule type" value="Genomic_DNA"/>
</dbReference>
<dbReference type="EMBL" id="BGPR01009044">
    <property type="protein sequence ID" value="GBN37596.1"/>
    <property type="molecule type" value="Genomic_DNA"/>
</dbReference>
<evidence type="ECO:0000313" key="4">
    <source>
        <dbReference type="Proteomes" id="UP000499080"/>
    </source>
</evidence>
<organism evidence="3 4">
    <name type="scientific">Araneus ventricosus</name>
    <name type="common">Orbweaver spider</name>
    <name type="synonym">Epeira ventricosa</name>
    <dbReference type="NCBI Taxonomy" id="182803"/>
    <lineage>
        <taxon>Eukaryota</taxon>
        <taxon>Metazoa</taxon>
        <taxon>Ecdysozoa</taxon>
        <taxon>Arthropoda</taxon>
        <taxon>Chelicerata</taxon>
        <taxon>Arachnida</taxon>
        <taxon>Araneae</taxon>
        <taxon>Araneomorphae</taxon>
        <taxon>Entelegynae</taxon>
        <taxon>Araneoidea</taxon>
        <taxon>Araneidae</taxon>
        <taxon>Araneus</taxon>
    </lineage>
</organism>
<feature type="region of interest" description="Disordered" evidence="1">
    <location>
        <begin position="29"/>
        <end position="52"/>
    </location>
</feature>
<evidence type="ECO:0000256" key="1">
    <source>
        <dbReference type="SAM" id="MobiDB-lite"/>
    </source>
</evidence>
<proteinExistence type="predicted"/>
<gene>
    <name evidence="2" type="ORF">AVEN_239406_1</name>
    <name evidence="3" type="ORF">AVEN_76578_1</name>
</gene>
<name>A0A4Y2NIR3_ARAVE</name>
<dbReference type="AlphaFoldDB" id="A0A4Y2NIR3"/>
<protein>
    <submittedName>
        <fullName evidence="3">Uncharacterized protein</fullName>
    </submittedName>
</protein>
<reference evidence="3 4" key="1">
    <citation type="journal article" date="2019" name="Sci. Rep.">
        <title>Orb-weaving spider Araneus ventricosus genome elucidates the spidroin gene catalogue.</title>
        <authorList>
            <person name="Kono N."/>
            <person name="Nakamura H."/>
            <person name="Ohtoshi R."/>
            <person name="Moran D.A.P."/>
            <person name="Shinohara A."/>
            <person name="Yoshida Y."/>
            <person name="Fujiwara M."/>
            <person name="Mori M."/>
            <person name="Tomita M."/>
            <person name="Arakawa K."/>
        </authorList>
    </citation>
    <scope>NUCLEOTIDE SEQUENCE [LARGE SCALE GENOMIC DNA]</scope>
</reference>
<evidence type="ECO:0000313" key="2">
    <source>
        <dbReference type="EMBL" id="GBN37548.1"/>
    </source>
</evidence>
<evidence type="ECO:0000313" key="3">
    <source>
        <dbReference type="EMBL" id="GBN37596.1"/>
    </source>
</evidence>